<dbReference type="KEGG" id="nga:Ngar_c22110"/>
<accession>K0ICP6</accession>
<dbReference type="RefSeq" id="WP_015019676.1">
    <property type="nucleotide sequence ID" value="NC_018719.1"/>
</dbReference>
<proteinExistence type="predicted"/>
<gene>
    <name evidence="1" type="ordered locus">Ngar_c22110</name>
</gene>
<dbReference type="Proteomes" id="UP000008037">
    <property type="component" value="Chromosome"/>
</dbReference>
<evidence type="ECO:0000313" key="1">
    <source>
        <dbReference type="EMBL" id="AFU59141.1"/>
    </source>
</evidence>
<protein>
    <submittedName>
        <fullName evidence="1">Uncharacterized protein</fullName>
    </submittedName>
</protein>
<dbReference type="HOGENOM" id="CLU_2802397_0_0_2"/>
<organism evidence="1 2">
    <name type="scientific">Nitrososphaera gargensis (strain Ga9.2)</name>
    <dbReference type="NCBI Taxonomy" id="1237085"/>
    <lineage>
        <taxon>Archaea</taxon>
        <taxon>Nitrososphaerota</taxon>
        <taxon>Nitrososphaeria</taxon>
        <taxon>Nitrososphaerales</taxon>
        <taxon>Nitrososphaeraceae</taxon>
        <taxon>Nitrososphaera</taxon>
    </lineage>
</organism>
<evidence type="ECO:0000313" key="2">
    <source>
        <dbReference type="Proteomes" id="UP000008037"/>
    </source>
</evidence>
<dbReference type="BioCyc" id="CNIT1237085:G1324-2209-MONOMER"/>
<dbReference type="STRING" id="1237085.Ngar_c22110"/>
<reference evidence="1 2" key="1">
    <citation type="journal article" date="2012" name="Environ. Microbiol.">
        <title>The genome of the ammonia-oxidizing Candidatus Nitrososphaera gargensis: insights into metabolic versatility and environmental adaptations.</title>
        <authorList>
            <person name="Spang A."/>
            <person name="Poehlein A."/>
            <person name="Offre P."/>
            <person name="Zumbragel S."/>
            <person name="Haider S."/>
            <person name="Rychlik N."/>
            <person name="Nowka B."/>
            <person name="Schmeisser C."/>
            <person name="Lebedeva E.V."/>
            <person name="Rattei T."/>
            <person name="Bohm C."/>
            <person name="Schmid M."/>
            <person name="Galushko A."/>
            <person name="Hatzenpichler R."/>
            <person name="Weinmaier T."/>
            <person name="Daniel R."/>
            <person name="Schleper C."/>
            <person name="Spieck E."/>
            <person name="Streit W."/>
            <person name="Wagner M."/>
        </authorList>
    </citation>
    <scope>NUCLEOTIDE SEQUENCE [LARGE SCALE GENOMIC DNA]</scope>
    <source>
        <strain evidence="2">Ga9.2</strain>
    </source>
</reference>
<dbReference type="AlphaFoldDB" id="K0ICP6"/>
<dbReference type="OrthoDB" id="9670at2157"/>
<dbReference type="InParanoid" id="K0ICP6"/>
<keyword evidence="2" id="KW-1185">Reference proteome</keyword>
<sequence>MSDPVAQLAELPAKNCKVQKVQPAVFASDAEVNIITVTVVCPDGATHKIRAYREQAQAVREFVRTET</sequence>
<dbReference type="GeneID" id="13796074"/>
<name>K0ICP6_NITGG</name>
<dbReference type="EMBL" id="CP002408">
    <property type="protein sequence ID" value="AFU59141.1"/>
    <property type="molecule type" value="Genomic_DNA"/>
</dbReference>